<keyword evidence="1 2" id="KW-0732">Signal</keyword>
<evidence type="ECO:0000313" key="4">
    <source>
        <dbReference type="Proteomes" id="UP000005316"/>
    </source>
</evidence>
<dbReference type="InterPro" id="IPR018389">
    <property type="entry name" value="DctP_fam"/>
</dbReference>
<evidence type="ECO:0000313" key="3">
    <source>
        <dbReference type="EMBL" id="EGQ25713.1"/>
    </source>
</evidence>
<proteinExistence type="predicted"/>
<feature type="chain" id="PRO_5039504581" description="C4-dicarboxylate ABC transporter substrate-binding protein" evidence="2">
    <location>
        <begin position="23"/>
        <end position="131"/>
    </location>
</feature>
<accession>F9DTF5</accession>
<dbReference type="NCBIfam" id="NF037995">
    <property type="entry name" value="TRAP_S1"/>
    <property type="match status" value="1"/>
</dbReference>
<dbReference type="eggNOG" id="COG1638">
    <property type="taxonomic scope" value="Bacteria"/>
</dbReference>
<dbReference type="OrthoDB" id="2087at2"/>
<evidence type="ECO:0008006" key="5">
    <source>
        <dbReference type="Google" id="ProtNLM"/>
    </source>
</evidence>
<sequence length="131" mass="14487">MTRKRGMYFFIMTIVAALFLSACGKDSDEAKADNPGKEGEAGQTYNFKLAHIAPPDHIWNETAQKFAEELEERSDGRMKMELYPGGQLGGEPDMVQQLETGSLDFGFITTAFLTSRSVAKIFFAISESFAS</sequence>
<dbReference type="Pfam" id="PF03480">
    <property type="entry name" value="DctP"/>
    <property type="match status" value="1"/>
</dbReference>
<dbReference type="GO" id="GO:0030246">
    <property type="term" value="F:carbohydrate binding"/>
    <property type="evidence" value="ECO:0007669"/>
    <property type="project" value="TreeGrafter"/>
</dbReference>
<dbReference type="STRING" id="759851.SAMN04244570_3668"/>
<dbReference type="AlphaFoldDB" id="F9DTF5"/>
<dbReference type="EMBL" id="AFPZ01000067">
    <property type="protein sequence ID" value="EGQ25713.1"/>
    <property type="molecule type" value="Genomic_DNA"/>
</dbReference>
<comment type="caution">
    <text evidence="3">The sequence shown here is derived from an EMBL/GenBank/DDBJ whole genome shotgun (WGS) entry which is preliminary data.</text>
</comment>
<gene>
    <name evidence="3" type="ORF">HMPREF9372_2086</name>
</gene>
<dbReference type="Gene3D" id="3.40.190.170">
    <property type="entry name" value="Bacterial extracellular solute-binding protein, family 7"/>
    <property type="match status" value="1"/>
</dbReference>
<dbReference type="PANTHER" id="PTHR33376">
    <property type="match status" value="1"/>
</dbReference>
<dbReference type="HOGENOM" id="CLU_1926260_0_0_9"/>
<protein>
    <recommendedName>
        <fullName evidence="5">C4-dicarboxylate ABC transporter substrate-binding protein</fullName>
    </recommendedName>
</protein>
<name>F9DTF5_9BACL</name>
<reference evidence="3 4" key="1">
    <citation type="submission" date="2011-04" db="EMBL/GenBank/DDBJ databases">
        <authorList>
            <person name="Muzny D."/>
            <person name="Qin X."/>
            <person name="Deng J."/>
            <person name="Jiang H."/>
            <person name="Liu Y."/>
            <person name="Qu J."/>
            <person name="Song X.-Z."/>
            <person name="Zhang L."/>
            <person name="Thornton R."/>
            <person name="Coyle M."/>
            <person name="Francisco L."/>
            <person name="Jackson L."/>
            <person name="Javaid M."/>
            <person name="Korchina V."/>
            <person name="Kovar C."/>
            <person name="Mata R."/>
            <person name="Mathew T."/>
            <person name="Ngo R."/>
            <person name="Nguyen L."/>
            <person name="Nguyen N."/>
            <person name="Okwuonu G."/>
            <person name="Ongeri F."/>
            <person name="Pham C."/>
            <person name="Simmons D."/>
            <person name="Wilczek-Boney K."/>
            <person name="Hale W."/>
            <person name="Jakkamsetti A."/>
            <person name="Pham P."/>
            <person name="Ruth R."/>
            <person name="San Lucas F."/>
            <person name="Warren J."/>
            <person name="Zhang J."/>
            <person name="Zhao Z."/>
            <person name="Zhou C."/>
            <person name="Zhu D."/>
            <person name="Lee S."/>
            <person name="Bess C."/>
            <person name="Blankenburg K."/>
            <person name="Forbes L."/>
            <person name="Fu Q."/>
            <person name="Gubbala S."/>
            <person name="Hirani K."/>
            <person name="Jayaseelan J.C."/>
            <person name="Lara F."/>
            <person name="Munidasa M."/>
            <person name="Palculict T."/>
            <person name="Patil S."/>
            <person name="Pu L.-L."/>
            <person name="Saada N."/>
            <person name="Tang L."/>
            <person name="Weissenberger G."/>
            <person name="Zhu Y."/>
            <person name="Hemphill L."/>
            <person name="Shang Y."/>
            <person name="Youmans B."/>
            <person name="Ayvaz T."/>
            <person name="Ross M."/>
            <person name="Santibanez J."/>
            <person name="Aqrawi P."/>
            <person name="Gross S."/>
            <person name="Joshi V."/>
            <person name="Fowler G."/>
            <person name="Nazareth L."/>
            <person name="Reid J."/>
            <person name="Worley K."/>
            <person name="Petrosino J."/>
            <person name="Highlander S."/>
            <person name="Gibbs R."/>
        </authorList>
    </citation>
    <scope>NUCLEOTIDE SEQUENCE [LARGE SCALE GENOMIC DNA]</scope>
    <source>
        <strain evidence="3 4">2681</strain>
    </source>
</reference>
<feature type="signal peptide" evidence="2">
    <location>
        <begin position="1"/>
        <end position="22"/>
    </location>
</feature>
<dbReference type="InterPro" id="IPR038404">
    <property type="entry name" value="TRAP_DctP_sf"/>
</dbReference>
<dbReference type="RefSeq" id="WP_009498742.1">
    <property type="nucleotide sequence ID" value="NZ_GL982999.1"/>
</dbReference>
<evidence type="ECO:0000256" key="1">
    <source>
        <dbReference type="ARBA" id="ARBA00022729"/>
    </source>
</evidence>
<dbReference type="PANTHER" id="PTHR33376:SF2">
    <property type="entry name" value="DICARBOXYLATE-BINDING PERIPLASMIC PROTEIN"/>
    <property type="match status" value="1"/>
</dbReference>
<evidence type="ECO:0000256" key="2">
    <source>
        <dbReference type="SAM" id="SignalP"/>
    </source>
</evidence>
<organism evidence="3 4">
    <name type="scientific">Sporosarcina newyorkensis 2681</name>
    <dbReference type="NCBI Taxonomy" id="1027292"/>
    <lineage>
        <taxon>Bacteria</taxon>
        <taxon>Bacillati</taxon>
        <taxon>Bacillota</taxon>
        <taxon>Bacilli</taxon>
        <taxon>Bacillales</taxon>
        <taxon>Caryophanaceae</taxon>
        <taxon>Sporosarcina</taxon>
    </lineage>
</organism>
<dbReference type="Proteomes" id="UP000005316">
    <property type="component" value="Unassembled WGS sequence"/>
</dbReference>
<dbReference type="PROSITE" id="PS51257">
    <property type="entry name" value="PROKAR_LIPOPROTEIN"/>
    <property type="match status" value="1"/>
</dbReference>
<dbReference type="GO" id="GO:0055085">
    <property type="term" value="P:transmembrane transport"/>
    <property type="evidence" value="ECO:0007669"/>
    <property type="project" value="InterPro"/>
</dbReference>